<comment type="catalytic activity">
    <reaction evidence="8">
        <text>L-threonyl-[protein] + ATP = O-phospho-L-threonyl-[protein] + ADP + H(+)</text>
        <dbReference type="Rhea" id="RHEA:46608"/>
        <dbReference type="Rhea" id="RHEA-COMP:11060"/>
        <dbReference type="Rhea" id="RHEA-COMP:11605"/>
        <dbReference type="ChEBI" id="CHEBI:15378"/>
        <dbReference type="ChEBI" id="CHEBI:30013"/>
        <dbReference type="ChEBI" id="CHEBI:30616"/>
        <dbReference type="ChEBI" id="CHEBI:61977"/>
        <dbReference type="ChEBI" id="CHEBI:456216"/>
        <dbReference type="EC" id="2.7.11.17"/>
    </reaction>
</comment>
<dbReference type="EC" id="2.7.11.17" evidence="2"/>
<dbReference type="Gene3D" id="3.10.450.50">
    <property type="match status" value="1"/>
</dbReference>
<proteinExistence type="inferred from homology"/>
<gene>
    <name evidence="13" type="primary">LOC127373191</name>
</gene>
<dbReference type="PROSITE" id="PS00108">
    <property type="entry name" value="PROTEIN_KINASE_ST"/>
    <property type="match status" value="1"/>
</dbReference>
<evidence type="ECO:0000256" key="11">
    <source>
        <dbReference type="ARBA" id="ARBA00064333"/>
    </source>
</evidence>
<comment type="similarity">
    <text evidence="1">Belongs to the protein kinase superfamily. CAMK Ser/Thr protein kinase family. CaMK subfamily.</text>
</comment>
<dbReference type="Proteomes" id="UP000694389">
    <property type="component" value="Unassembled WGS sequence"/>
</dbReference>
<evidence type="ECO:0000313" key="14">
    <source>
        <dbReference type="Proteomes" id="UP000694389"/>
    </source>
</evidence>
<comment type="function">
    <text evidence="10">CaM-kinase II (CAMK2) is a prominent kinase in the central nervous system.</text>
</comment>
<comment type="subunit">
    <text evidence="11">CAMK2 is composed of four different chains: alpha, beta, gamma, and delta. The different isoforms assemble into homo- or heteromultimeric holoenzymes composed of 8 to 12 subunits.</text>
</comment>
<dbReference type="GO" id="GO:0004683">
    <property type="term" value="F:calcium/calmodulin-dependent protein kinase activity"/>
    <property type="evidence" value="ECO:0007669"/>
    <property type="project" value="UniProtKB-EC"/>
</dbReference>
<dbReference type="InterPro" id="IPR000719">
    <property type="entry name" value="Prot_kinase_dom"/>
</dbReference>
<feature type="domain" description="Protein kinase" evidence="12">
    <location>
        <begin position="1"/>
        <end position="258"/>
    </location>
</feature>
<dbReference type="InterPro" id="IPR011009">
    <property type="entry name" value="Kinase-like_dom_sf"/>
</dbReference>
<dbReference type="Ensembl" id="ENSDLAT00005068428.1">
    <property type="protein sequence ID" value="ENSDLAP00005069770.1"/>
    <property type="gene ID" value="ENSDLAG00005024844.2"/>
</dbReference>
<sequence length="484" mass="54830">HTLCICERGAFSVVRRCVKKSSGQEYAAKIINTKKLSARDHQKLEREARICRLLKHPNIVRLHDSISEEGFHYLVFDLVTGGELFEDIVAREYYSEADASHCISQILESVNHIHQHDIVHRDLKPENLLLASKMKGAAVKLADFGLAIEVQGDQQAWFGFAGTPGYLSPEVLRKDPYGKPVDIWACGVILYILLVGYPPFWDEDQHKLYQQIKAGAYDFPSPEWDTVTPEAKNLINQMLTINPAKRITAEQALKHPWVCHRSTVASMMHRQETVECLRKFNARRKLKVTILNFDLPPLSCKSLLNKKSDSAKVSLSRHLFALFCSTTLCPVSPLLADPLSFTFCSFSVPLTRKQEIIKITEQLIEAINNGDFDAYTRICDPGLTSFEPEALGNLVEGMDFHKFYFENLLSKNSKPVHTTLLNPHVHLIGEDAACIAYIRLTQFVDTTGRPRSSQSEETRVWHRREGKWLNVHFHCSGAPAAPLQ</sequence>
<dbReference type="GO" id="GO:0005524">
    <property type="term" value="F:ATP binding"/>
    <property type="evidence" value="ECO:0007669"/>
    <property type="project" value="InterPro"/>
</dbReference>
<evidence type="ECO:0000256" key="1">
    <source>
        <dbReference type="ARBA" id="ARBA00005354"/>
    </source>
</evidence>
<reference evidence="13" key="1">
    <citation type="submission" date="2025-08" db="UniProtKB">
        <authorList>
            <consortium name="Ensembl"/>
        </authorList>
    </citation>
    <scope>IDENTIFICATION</scope>
</reference>
<dbReference type="PROSITE" id="PS50011">
    <property type="entry name" value="PROTEIN_KINASE_DOM"/>
    <property type="match status" value="1"/>
</dbReference>
<dbReference type="InterPro" id="IPR013543">
    <property type="entry name" value="Ca/CaM-dep_prot_kinase-assoc"/>
</dbReference>
<dbReference type="Pfam" id="PF00069">
    <property type="entry name" value="Pkinase"/>
    <property type="match status" value="1"/>
</dbReference>
<evidence type="ECO:0000256" key="8">
    <source>
        <dbReference type="ARBA" id="ARBA00047307"/>
    </source>
</evidence>
<name>A0A8P4KG79_DICLA</name>
<evidence type="ECO:0000256" key="2">
    <source>
        <dbReference type="ARBA" id="ARBA00012434"/>
    </source>
</evidence>
<dbReference type="Gene3D" id="3.30.200.20">
    <property type="entry name" value="Phosphorylase Kinase, domain 1"/>
    <property type="match status" value="1"/>
</dbReference>
<evidence type="ECO:0000313" key="13">
    <source>
        <dbReference type="Ensembl" id="ENSDLAP00005069770.1"/>
    </source>
</evidence>
<evidence type="ECO:0000256" key="6">
    <source>
        <dbReference type="ARBA" id="ARBA00022777"/>
    </source>
</evidence>
<evidence type="ECO:0000259" key="12">
    <source>
        <dbReference type="PROSITE" id="PS50011"/>
    </source>
</evidence>
<dbReference type="FunFam" id="1.10.510.10:FF:000001">
    <property type="entry name" value="Calcium/calmodulin-dependent protein kinase type II subunit delta"/>
    <property type="match status" value="1"/>
</dbReference>
<dbReference type="Gene3D" id="6.10.140.620">
    <property type="match status" value="1"/>
</dbReference>
<evidence type="ECO:0000256" key="9">
    <source>
        <dbReference type="ARBA" id="ARBA00047430"/>
    </source>
</evidence>
<dbReference type="CDD" id="cd14086">
    <property type="entry name" value="STKc_CaMKII"/>
    <property type="match status" value="1"/>
</dbReference>
<reference evidence="13" key="2">
    <citation type="submission" date="2025-09" db="UniProtKB">
        <authorList>
            <consortium name="Ensembl"/>
        </authorList>
    </citation>
    <scope>IDENTIFICATION</scope>
</reference>
<evidence type="ECO:0000256" key="4">
    <source>
        <dbReference type="ARBA" id="ARBA00022553"/>
    </source>
</evidence>
<dbReference type="SUPFAM" id="SSF54427">
    <property type="entry name" value="NTF2-like"/>
    <property type="match status" value="1"/>
</dbReference>
<dbReference type="InterPro" id="IPR008271">
    <property type="entry name" value="Ser/Thr_kinase_AS"/>
</dbReference>
<dbReference type="GeneTree" id="ENSGT00940000156481"/>
<dbReference type="SMART" id="SM00220">
    <property type="entry name" value="S_TKc"/>
    <property type="match status" value="1"/>
</dbReference>
<dbReference type="Pfam" id="PF08332">
    <property type="entry name" value="CaMKII_AD"/>
    <property type="match status" value="1"/>
</dbReference>
<evidence type="ECO:0000256" key="5">
    <source>
        <dbReference type="ARBA" id="ARBA00022679"/>
    </source>
</evidence>
<dbReference type="SUPFAM" id="SSF56112">
    <property type="entry name" value="Protein kinase-like (PK-like)"/>
    <property type="match status" value="1"/>
</dbReference>
<organism evidence="13 14">
    <name type="scientific">Dicentrarchus labrax</name>
    <name type="common">European seabass</name>
    <name type="synonym">Morone labrax</name>
    <dbReference type="NCBI Taxonomy" id="13489"/>
    <lineage>
        <taxon>Eukaryota</taxon>
        <taxon>Metazoa</taxon>
        <taxon>Chordata</taxon>
        <taxon>Craniata</taxon>
        <taxon>Vertebrata</taxon>
        <taxon>Euteleostomi</taxon>
        <taxon>Actinopterygii</taxon>
        <taxon>Neopterygii</taxon>
        <taxon>Teleostei</taxon>
        <taxon>Neoteleostei</taxon>
        <taxon>Acanthomorphata</taxon>
        <taxon>Eupercaria</taxon>
        <taxon>Moronidae</taxon>
        <taxon>Dicentrarchus</taxon>
    </lineage>
</organism>
<protein>
    <recommendedName>
        <fullName evidence="2">calcium/calmodulin-dependent protein kinase</fullName>
        <ecNumber evidence="2">2.7.11.17</ecNumber>
    </recommendedName>
</protein>
<dbReference type="FunFam" id="3.10.450.50:FF:000001">
    <property type="entry name" value="calcium/calmodulin-dependent protein kinase type II subunit gamma isoform X1"/>
    <property type="match status" value="1"/>
</dbReference>
<keyword evidence="5" id="KW-0808">Transferase</keyword>
<dbReference type="InterPro" id="IPR032710">
    <property type="entry name" value="NTF2-like_dom_sf"/>
</dbReference>
<dbReference type="FunFam" id="3.30.200.20:FF:000239">
    <property type="entry name" value="Calcium/calmodulin-dependent protein kinase type II subunit beta"/>
    <property type="match status" value="1"/>
</dbReference>
<dbReference type="AlphaFoldDB" id="A0A8P4KG79"/>
<keyword evidence="14" id="KW-1185">Reference proteome</keyword>
<dbReference type="GO" id="GO:0005516">
    <property type="term" value="F:calmodulin binding"/>
    <property type="evidence" value="ECO:0007669"/>
    <property type="project" value="UniProtKB-KW"/>
</dbReference>
<keyword evidence="3" id="KW-0723">Serine/threonine-protein kinase</keyword>
<evidence type="ECO:0000256" key="3">
    <source>
        <dbReference type="ARBA" id="ARBA00022527"/>
    </source>
</evidence>
<keyword evidence="6" id="KW-0418">Kinase</keyword>
<dbReference type="Gene3D" id="1.10.510.10">
    <property type="entry name" value="Transferase(Phosphotransferase) domain 1"/>
    <property type="match status" value="1"/>
</dbReference>
<keyword evidence="7" id="KW-0112">Calmodulin-binding</keyword>
<comment type="catalytic activity">
    <reaction evidence="9">
        <text>L-seryl-[protein] + ATP = O-phospho-L-seryl-[protein] + ADP + H(+)</text>
        <dbReference type="Rhea" id="RHEA:17989"/>
        <dbReference type="Rhea" id="RHEA-COMP:9863"/>
        <dbReference type="Rhea" id="RHEA-COMP:11604"/>
        <dbReference type="ChEBI" id="CHEBI:15378"/>
        <dbReference type="ChEBI" id="CHEBI:29999"/>
        <dbReference type="ChEBI" id="CHEBI:30616"/>
        <dbReference type="ChEBI" id="CHEBI:83421"/>
        <dbReference type="ChEBI" id="CHEBI:456216"/>
        <dbReference type="EC" id="2.7.11.17"/>
    </reaction>
</comment>
<evidence type="ECO:0000256" key="7">
    <source>
        <dbReference type="ARBA" id="ARBA00022860"/>
    </source>
</evidence>
<evidence type="ECO:0000256" key="10">
    <source>
        <dbReference type="ARBA" id="ARBA00056581"/>
    </source>
</evidence>
<accession>A0A8P4KG79</accession>
<dbReference type="PANTHER" id="PTHR24347">
    <property type="entry name" value="SERINE/THREONINE-PROTEIN KINASE"/>
    <property type="match status" value="1"/>
</dbReference>
<keyword evidence="4" id="KW-0597">Phosphoprotein</keyword>